<proteinExistence type="predicted"/>
<evidence type="ECO:0000313" key="2">
    <source>
        <dbReference type="EMBL" id="CAF4984894.1"/>
    </source>
</evidence>
<name>A0A822A8I5_9BILA</name>
<dbReference type="Gene3D" id="2.30.30.570">
    <property type="match status" value="1"/>
</dbReference>
<accession>A0A822A8I5</accession>
<protein>
    <recommendedName>
        <fullName evidence="4">Major vault protein</fullName>
    </recommendedName>
</protein>
<keyword evidence="3" id="KW-1185">Reference proteome</keyword>
<evidence type="ECO:0008006" key="4">
    <source>
        <dbReference type="Google" id="ProtNLM"/>
    </source>
</evidence>
<feature type="non-terminal residue" evidence="2">
    <location>
        <position position="63"/>
    </location>
</feature>
<dbReference type="Proteomes" id="UP000663873">
    <property type="component" value="Unassembled WGS sequence"/>
</dbReference>
<sequence>MSKATTMDKKSDSGPLYRIPPYYYIHVLDQNTNVTRLEIGPKTFIKQDNETVTIGPEKMITVP</sequence>
<evidence type="ECO:0000313" key="3">
    <source>
        <dbReference type="Proteomes" id="UP000663873"/>
    </source>
</evidence>
<dbReference type="FunFam" id="2.30.30.570:FF:000002">
    <property type="entry name" value="Major vault protein-alpha"/>
    <property type="match status" value="1"/>
</dbReference>
<dbReference type="EMBL" id="CAJOBP010081618">
    <property type="protein sequence ID" value="CAF4916694.1"/>
    <property type="molecule type" value="Genomic_DNA"/>
</dbReference>
<dbReference type="PANTHER" id="PTHR14165">
    <property type="entry name" value="MAJOR VAULT PROTEIN"/>
    <property type="match status" value="1"/>
</dbReference>
<evidence type="ECO:0000313" key="1">
    <source>
        <dbReference type="EMBL" id="CAF4916694.1"/>
    </source>
</evidence>
<organism evidence="2 3">
    <name type="scientific">Rotaria socialis</name>
    <dbReference type="NCBI Taxonomy" id="392032"/>
    <lineage>
        <taxon>Eukaryota</taxon>
        <taxon>Metazoa</taxon>
        <taxon>Spiralia</taxon>
        <taxon>Gnathifera</taxon>
        <taxon>Rotifera</taxon>
        <taxon>Eurotatoria</taxon>
        <taxon>Bdelloidea</taxon>
        <taxon>Philodinida</taxon>
        <taxon>Philodinidae</taxon>
        <taxon>Rotaria</taxon>
    </lineage>
</organism>
<comment type="caution">
    <text evidence="2">The sequence shown here is derived from an EMBL/GenBank/DDBJ whole genome shotgun (WGS) entry which is preliminary data.</text>
</comment>
<reference evidence="2" key="1">
    <citation type="submission" date="2021-02" db="EMBL/GenBank/DDBJ databases">
        <authorList>
            <person name="Nowell W R."/>
        </authorList>
    </citation>
    <scope>NUCLEOTIDE SEQUENCE</scope>
</reference>
<gene>
    <name evidence="1" type="ORF">UJA718_LOCUS46220</name>
    <name evidence="2" type="ORF">UJA718_LOCUS49509</name>
</gene>
<dbReference type="GO" id="GO:0005634">
    <property type="term" value="C:nucleus"/>
    <property type="evidence" value="ECO:0007669"/>
    <property type="project" value="TreeGrafter"/>
</dbReference>
<dbReference type="PANTHER" id="PTHR14165:SF3">
    <property type="entry name" value="MAJOR VAULT PROTEIN"/>
    <property type="match status" value="1"/>
</dbReference>
<dbReference type="EMBL" id="CAJOBP010104364">
    <property type="protein sequence ID" value="CAF4984894.1"/>
    <property type="molecule type" value="Genomic_DNA"/>
</dbReference>
<dbReference type="AlphaFoldDB" id="A0A822A8I5"/>
<dbReference type="InterPro" id="IPR039059">
    <property type="entry name" value="MVP"/>
</dbReference>
<dbReference type="GO" id="GO:0005737">
    <property type="term" value="C:cytoplasm"/>
    <property type="evidence" value="ECO:0007669"/>
    <property type="project" value="TreeGrafter"/>
</dbReference>